<dbReference type="AlphaFoldDB" id="A0A6M3KPI7"/>
<dbReference type="SUPFAM" id="SSF49899">
    <property type="entry name" value="Concanavalin A-like lectins/glucanases"/>
    <property type="match status" value="2"/>
</dbReference>
<proteinExistence type="predicted"/>
<evidence type="ECO:0000313" key="1">
    <source>
        <dbReference type="EMBL" id="QJA56628.1"/>
    </source>
</evidence>
<name>A0A6M3KPI7_9ZZZZ</name>
<dbReference type="Gene3D" id="2.60.120.200">
    <property type="match status" value="2"/>
</dbReference>
<dbReference type="InterPro" id="IPR013320">
    <property type="entry name" value="ConA-like_dom_sf"/>
</dbReference>
<accession>A0A6M3KPI7</accession>
<gene>
    <name evidence="2" type="ORF">MM415A00233_0005</name>
    <name evidence="1" type="ORF">MM415B01817_0011</name>
</gene>
<sequence>MSKFQSDRNIQVTAKQLAPIFRQRGLNVSSGALQNADTVAGDGLTITDGVLAVGAGDGIDVAADSVAVDITDILDTSYGLTESSNNIRINLAGAWSGLEFDSGALRVDAGAAFNWTNTHDFDGNVTVTDGADFTVGANIFFVDASGGNVGINCAPDAQFDLDIGGNLRAQGWIVGKHAIQLSGALMIVHFDGPEPYEADFTGNPTGHFGQVATETGGVIYRPGAFDGKGVQIAEATTNLVTNPSAETNTTGWAATDGAVSRVTTDAWIGEACFSFTASAQFGRVVFNYAAAGSTTYTTTIRVKTTSDLAYFRLYDVADTTYLDNAFATGTGDWETITLSGTTGVAAGNLQIRMLDNRAADWDAILLDGVQLEEAAYSTPYCDGSLGAGHAWTGTAHASTSTRTAAEADYDDYASGLVQATGSFLLRYVVGTVPSDGGGVILFDTRGADNNNRIFLACQSDDLFDLYINGAYRITDVGSGSLSAGDELLVMATWDFDADSYTLDVFEDDGTLYSDTDDTALTAPVVTTLSVGSAYNGTLQVNGVVDELVVLDRVLSDDEKLAVYESDAPVFAETSVWAWKTATNLAWADDEGLWAIDADGNAVLGVVGVDSKSWGGQTLNKGDLLIGNDTSYVLWDKSASLLTVEGSITATAGDLQSLSVTGTLTLSGSGEIVTASSGARVEIDTSGVRGYNSTPTQTFNLGADGSGWLGASDTFAWNTTGVIALKADSIVSPWLIPSLLEAMHLTSKDGGGVRMFNWEAVWPLMLTWYGPATLLTLATGPENYGVTSTGGPYCDFDSSVPDGYKVDDDYWQHPKDRTFLLWAWVNADDLSADRTVVSKWNIGNNNRNWALLYDDTAGGFAFRVNSTGLAAQDIQVASTYSESTGTWYFVAGWYDPSTRLSIYIGEASDSSLTVTHNTTSIPASIDEGIADFSLASSSSLSGAEDIWDGKIGCMSAWLAAPSATITDFVELIFQRTKQFYA</sequence>
<evidence type="ECO:0000313" key="2">
    <source>
        <dbReference type="EMBL" id="QJA84003.1"/>
    </source>
</evidence>
<dbReference type="EMBL" id="MT141230">
    <property type="protein sequence ID" value="QJA56628.1"/>
    <property type="molecule type" value="Genomic_DNA"/>
</dbReference>
<dbReference type="Gene3D" id="2.60.120.260">
    <property type="entry name" value="Galactose-binding domain-like"/>
    <property type="match status" value="1"/>
</dbReference>
<reference evidence="2" key="1">
    <citation type="submission" date="2020-03" db="EMBL/GenBank/DDBJ databases">
        <title>The deep terrestrial virosphere.</title>
        <authorList>
            <person name="Holmfeldt K."/>
            <person name="Nilsson E."/>
            <person name="Simone D."/>
            <person name="Lopez-Fernandez M."/>
            <person name="Wu X."/>
            <person name="de Brujin I."/>
            <person name="Lundin D."/>
            <person name="Andersson A."/>
            <person name="Bertilsson S."/>
            <person name="Dopson M."/>
        </authorList>
    </citation>
    <scope>NUCLEOTIDE SEQUENCE</scope>
    <source>
        <strain evidence="2">MM415A00233</strain>
        <strain evidence="1">MM415B01817</strain>
    </source>
</reference>
<protein>
    <submittedName>
        <fullName evidence="2">Putative lectin/glucanase superfamily protein</fullName>
    </submittedName>
</protein>
<dbReference type="Pfam" id="PF13385">
    <property type="entry name" value="Laminin_G_3"/>
    <property type="match status" value="1"/>
</dbReference>
<dbReference type="EMBL" id="MT142522">
    <property type="protein sequence ID" value="QJA84003.1"/>
    <property type="molecule type" value="Genomic_DNA"/>
</dbReference>
<organism evidence="2">
    <name type="scientific">viral metagenome</name>
    <dbReference type="NCBI Taxonomy" id="1070528"/>
    <lineage>
        <taxon>unclassified sequences</taxon>
        <taxon>metagenomes</taxon>
        <taxon>organismal metagenomes</taxon>
    </lineage>
</organism>
<keyword evidence="2" id="KW-0430">Lectin</keyword>
<dbReference type="GO" id="GO:0030246">
    <property type="term" value="F:carbohydrate binding"/>
    <property type="evidence" value="ECO:0007669"/>
    <property type="project" value="UniProtKB-KW"/>
</dbReference>